<reference evidence="1" key="1">
    <citation type="submission" date="2023-07" db="EMBL/GenBank/DDBJ databases">
        <authorList>
            <consortium name="AG Swart"/>
            <person name="Singh M."/>
            <person name="Singh A."/>
            <person name="Seah K."/>
            <person name="Emmerich C."/>
        </authorList>
    </citation>
    <scope>NUCLEOTIDE SEQUENCE</scope>
    <source>
        <strain evidence="1">DP1</strain>
    </source>
</reference>
<accession>A0AAD1XXQ0</accession>
<evidence type="ECO:0000313" key="1">
    <source>
        <dbReference type="EMBL" id="CAI2380834.1"/>
    </source>
</evidence>
<sequence>MNFLCSKILGSSKHLCYNKIDNKHLAVREVFSYFPQSNNLSNCSKIASP</sequence>
<gene>
    <name evidence="1" type="ORF">ECRASSUSDP1_LOCUS22274</name>
</gene>
<protein>
    <submittedName>
        <fullName evidence="1">Uncharacterized protein</fullName>
    </submittedName>
</protein>
<keyword evidence="2" id="KW-1185">Reference proteome</keyword>
<dbReference type="AlphaFoldDB" id="A0AAD1XXQ0"/>
<evidence type="ECO:0000313" key="2">
    <source>
        <dbReference type="Proteomes" id="UP001295684"/>
    </source>
</evidence>
<name>A0AAD1XXQ0_EUPCR</name>
<organism evidence="1 2">
    <name type="scientific">Euplotes crassus</name>
    <dbReference type="NCBI Taxonomy" id="5936"/>
    <lineage>
        <taxon>Eukaryota</taxon>
        <taxon>Sar</taxon>
        <taxon>Alveolata</taxon>
        <taxon>Ciliophora</taxon>
        <taxon>Intramacronucleata</taxon>
        <taxon>Spirotrichea</taxon>
        <taxon>Hypotrichia</taxon>
        <taxon>Euplotida</taxon>
        <taxon>Euplotidae</taxon>
        <taxon>Moneuplotes</taxon>
    </lineage>
</organism>
<dbReference type="Proteomes" id="UP001295684">
    <property type="component" value="Unassembled WGS sequence"/>
</dbReference>
<proteinExistence type="predicted"/>
<comment type="caution">
    <text evidence="1">The sequence shown here is derived from an EMBL/GenBank/DDBJ whole genome shotgun (WGS) entry which is preliminary data.</text>
</comment>
<dbReference type="EMBL" id="CAMPGE010022828">
    <property type="protein sequence ID" value="CAI2380834.1"/>
    <property type="molecule type" value="Genomic_DNA"/>
</dbReference>